<feature type="compositionally biased region" description="Acidic residues" evidence="10">
    <location>
        <begin position="4104"/>
        <end position="4115"/>
    </location>
</feature>
<dbReference type="InterPro" id="IPR011704">
    <property type="entry name" value="ATPase_dyneun-rel_AAA"/>
</dbReference>
<feature type="compositionally biased region" description="Basic and acidic residues" evidence="10">
    <location>
        <begin position="4334"/>
        <end position="4343"/>
    </location>
</feature>
<protein>
    <recommendedName>
        <fullName evidence="4 9">Midasin</fullName>
    </recommendedName>
</protein>
<comment type="similarity">
    <text evidence="3 9">Belongs to the midasin family.</text>
</comment>
<feature type="compositionally biased region" description="Acidic residues" evidence="10">
    <location>
        <begin position="4223"/>
        <end position="4237"/>
    </location>
</feature>
<evidence type="ECO:0000256" key="1">
    <source>
        <dbReference type="ARBA" id="ARBA00004604"/>
    </source>
</evidence>
<dbReference type="SUPFAM" id="SSF52540">
    <property type="entry name" value="P-loop containing nucleoside triphosphate hydrolases"/>
    <property type="match status" value="4"/>
</dbReference>
<evidence type="ECO:0000256" key="3">
    <source>
        <dbReference type="ARBA" id="ARBA00007188"/>
    </source>
</evidence>
<dbReference type="Gene3D" id="3.40.50.300">
    <property type="entry name" value="P-loop containing nucleotide triphosphate hydrolases"/>
    <property type="match status" value="4"/>
</dbReference>
<dbReference type="InterPro" id="IPR036465">
    <property type="entry name" value="vWFA_dom_sf"/>
</dbReference>
<feature type="compositionally biased region" description="Basic and acidic residues" evidence="10">
    <location>
        <begin position="3962"/>
        <end position="3973"/>
    </location>
</feature>
<comment type="subcellular location">
    <subcellularLocation>
        <location evidence="1">Nucleus</location>
        <location evidence="1">Nucleolus</location>
    </subcellularLocation>
    <subcellularLocation>
        <location evidence="2">Nucleus</location>
        <location evidence="2">Nucleoplasm</location>
    </subcellularLocation>
</comment>
<evidence type="ECO:0000256" key="5">
    <source>
        <dbReference type="ARBA" id="ARBA00022741"/>
    </source>
</evidence>
<evidence type="ECO:0000256" key="7">
    <source>
        <dbReference type="ARBA" id="ARBA00023186"/>
    </source>
</evidence>
<dbReference type="GO" id="GO:0005730">
    <property type="term" value="C:nucleolus"/>
    <property type="evidence" value="ECO:0007669"/>
    <property type="project" value="UniProtKB-SubCell"/>
</dbReference>
<feature type="compositionally biased region" description="Acidic residues" evidence="10">
    <location>
        <begin position="4358"/>
        <end position="4371"/>
    </location>
</feature>
<keyword evidence="6 9" id="KW-0067">ATP-binding</keyword>
<dbReference type="Gene3D" id="3.40.50.410">
    <property type="entry name" value="von Willebrand factor, type A domain"/>
    <property type="match status" value="1"/>
</dbReference>
<proteinExistence type="inferred from homology"/>
<feature type="region of interest" description="Disordered" evidence="10">
    <location>
        <begin position="3908"/>
        <end position="4621"/>
    </location>
</feature>
<feature type="compositionally biased region" description="Basic and acidic residues" evidence="10">
    <location>
        <begin position="4024"/>
        <end position="4068"/>
    </location>
</feature>
<dbReference type="EMBL" id="FO082274">
    <property type="protein sequence ID" value="CCO16526.1"/>
    <property type="molecule type" value="Genomic_DNA"/>
</dbReference>
<dbReference type="InterPro" id="IPR027417">
    <property type="entry name" value="P-loop_NTPase"/>
</dbReference>
<dbReference type="GO" id="GO:0000027">
    <property type="term" value="P:ribosomal large subunit assembly"/>
    <property type="evidence" value="ECO:0007669"/>
    <property type="project" value="InterPro"/>
</dbReference>
<evidence type="ECO:0000256" key="4">
    <source>
        <dbReference type="ARBA" id="ARBA00017143"/>
    </source>
</evidence>
<dbReference type="Pfam" id="PF17867">
    <property type="entry name" value="AAA_lid_7"/>
    <property type="match status" value="2"/>
</dbReference>
<dbReference type="RefSeq" id="XP_007512968.1">
    <property type="nucleotide sequence ID" value="XM_007512906.1"/>
</dbReference>
<dbReference type="InterPro" id="IPR040848">
    <property type="entry name" value="AAA_lid_7"/>
</dbReference>
<dbReference type="PROSITE" id="PS50234">
    <property type="entry name" value="VWFA"/>
    <property type="match status" value="1"/>
</dbReference>
<accession>K8EES7</accession>
<keyword evidence="13" id="KW-1185">Reference proteome</keyword>
<feature type="compositionally biased region" description="Basic and acidic residues" evidence="10">
    <location>
        <begin position="3982"/>
        <end position="3997"/>
    </location>
</feature>
<feature type="compositionally biased region" description="Basic and acidic residues" evidence="10">
    <location>
        <begin position="3908"/>
        <end position="3943"/>
    </location>
</feature>
<feature type="region of interest" description="Disordered" evidence="10">
    <location>
        <begin position="3765"/>
        <end position="3796"/>
    </location>
</feature>
<feature type="compositionally biased region" description="Acidic residues" evidence="10">
    <location>
        <begin position="4278"/>
        <end position="4288"/>
    </location>
</feature>
<feature type="compositionally biased region" description="Acidic residues" evidence="10">
    <location>
        <begin position="4201"/>
        <end position="4215"/>
    </location>
</feature>
<dbReference type="STRING" id="41875.K8EES7"/>
<keyword evidence="5 9" id="KW-0547">Nucleotide-binding</keyword>
<sequence length="4981" mass="555153">MFFFSVLPLGWKFILTLNLFLLHIIGYVVTESVKSHLSNLARAVLLRRHPILLQGPTSAGKTSIIEYLAKRTGHRFMRINNHEHTDLQEYLGTYITDEKGALTFQEGALVQAVRRGYWVVLDELNLAPSDVLEALNRLLDDNRELFVPELQETIRPHPHFVLFATQNPPGAIYGGRKVLSKAFRNRFVELHIGDIPDEELKVILNKRCEIAPSYCVKLVESMRALQGMRRGSRAFAGKDGYITARDLFRWANRKSVGYENLASDGFRVLGERLRSENERMSLKRVLEKALKVPEISLEQLYEAASSENLEGRLEVALTAKNCDISAEEIIMARSIAWTPAMRRLYALVEACVEHKEPALLVGETGCGKTTVVQILAMIHGQKLRVLNCHQHTETGDFIGGFRPARQGDAPFAWEDGPLIKAMREGDILLVDELSLAEDSVLERLNSVLEPGRAITLPEKGGIDVEELIAHPNFRLIGTMNPGGDFGKKELSPALRNRFTEIWVGGVSSAKEMEEIVSRRLVHSQNMDTIYAHDHAKELALFWEFYQSIAGAGQAKACLQTRDILAWAQFINEVENRKGPNALLGFAAFAHGAYLTLLDGLGLGLGMPEETAKALNRKCVEYLRARIPDTEIRTLNEQILQRASYAHDPSAEDQKEDLLNCAAVDNGTRFGISSFTISCGTHPIPSTSEFALTAPSTRRNVARLLRALQLARKPILLEGSPGVGKTSIVSALAKAAGHKLVRLNLSEQTDMMDLLGADLPASDGEAGEFKWSDGAFLAALKNGDWVLLDELNLAPQPVLEGLNAALDHRAEVFVPELGKTFKCPSTFRVFAAQNPAAQGGGRKGLPKSFLNRFTRVFVEPMRINDVEHIAKSLHPNVIESVIEKMVHCNAELARLSSTTDTTGYRFARAGAPWEFNLRDIMRWCELVTSIIPENEMDENSYVRVCASVFNALYTQRLRTVNDRIIAKHAFARAFGLNADEIPTASHMKMRKDGYLEIGNAVLRRHTSSTSKSSADAGIACIDEEENFAILRGNLDSLEAASFCIDRGWMTIVVGQAASGKTTLVKTLARLAGKDLQRIALTSATDTSELLGSFEQKESSRDRVDFESRIFSLLQGICESSAFGDVSSTTRAWKMWESYRAATQTSEAMSENDAENAVYILREVIVALSAAATSNASSLQDDVHSEISWLHENFEAIVTPTSFNVGPKKDAGRFEWVDGALLKAVERGDWVLLENANLCSPTVLDRLNPLLEPEGTLLVNECGFLPNGESRIVKAHEGFRLFLAVDPRRGEVSRAMRNRGVEVFLHPKRYESPSDNEQTSLFSKQLGLAEMPSSSPSINEDIKSMVLAKGIPNGILADAIVQTHFAMIIKLKMTIGNHVHLTSRDSCRWAELALELVNRGVPVMRAFRLSLPHAYNVPSEESNFVYDEIFVPHMNSVYLAGNTLHSFISSPSGWPNRLATANRISREDRLALTSLEQFSGFSLSTHAAALLAAQCFVQKTSRDKSKDEDILPILHEKQSLVANLPTSQLMKYFQGGAFETSLEEDEAAWNSKVIELFRASTIYALKNNSSGASLDKSRVSWNFFASAITSTCNVPQIESSVLAWTLFQRLFENREPLAETVQLLAPLCARYSFEKAYTDTCFLSSTAHVGDMKALTMSCYRAKNAKEKARQSAVHASLDKIALANQLLEETNEVLLQESLSCTGPLNIESMKLLNSFVSWKSHFDVLIRSTPYEDFEVANGNLDAALENLAVAWLQTKQAAQNYESWLSLQNKNTTAPNDRAGLRDEKRSLLVDEAFGVPSKPPGVPFLWHAIGKPTLPQSDTLRTAEEIVRIASRALQNNGSRVNTLLDYTRSSRNDPSSRAIAFLAKEAANLGASAKLRFTALEALCFFSFTHVGIASSENGIADNDATALPSLLSRQLYQHCVDSGAWDASTQERAKAILKIYDSLSSSSEFEEEISDAMMIMDNDTVDLDRNGTNAPFAFEIPNRELVKSLDDDESWSLETSSAVLAPPRFSFPHWTLKWKDITFKNAQLSPFAELCSLELDREVLARLALILSFDSSNEEEKDHHRREKLLERLHEATSKALSFGVSHSPRAASDFEGHRKFLWDMSDPSQTTVDASALSRRALEIFLSWHDAHRSGALSQLPHFLKTTKKSSINIGSKNEQVLAELETKWLSCDGPARTERALQTILTSALFVSTVGLEERGQRVAQLRLAARQLRMRRDNAEDESAKDWNTLRGIFVHTMCAYGADGMICEYALGLREELVSKNTTLGNVTRQSLFDEQRNVVSRNLTQQFKYSSTSVSVTLEGLFECLSEHYISNIGYHQRANRDRFLRGMAWTRLGCLRLHCMFPSGMSDPMAETSNDAKRVDREINFESIPAIEIIEFHERSPLLALGSDADPEKQRVEQAKTELEAHQIKLRRMFAPRPSVPKWRQLMRHIHRFSHEKGGLAEPERLEATLKSLEGSLKASSKDTFSEAGAFEKAYQEVKVLSDAAKHWSETLETPQYSGYADATKPLRLAAAELTRGLKLLEDGLSGGMVDPSRALATRAMRELFKFSSSDEYDEKSLERNVESMARASSSLLTDVSTLKSLQKLEKSGELRVAVLKVAMQKVRDDVIKEKSLSPQLWKNASSVFDRLADLWKSVRDIEMEKDDTLYEHDDKIAVFRRVVAAPTAMEIMEGDDDETERRFSETTFGTFVEQWKDFKDAPGDILQLDHDCVEEGDENKKSEEDDSDDEMDNNAAIAAKTAGLLEGALLLELVATHDVVCAIGASTSIGANIETSYDTERRAVNPSKFLHTNAKELTEPLANRATSFVDAHDVGFMILRRAAIKDDRMQSLPRVLDDTSQLGNLTRVCLEHLAVSRGTMSEDSPEGVDQSKDEKFNHKKLQRHADAIDHEMSRGDAPGETSLALPVVANCRRKITALLQEWPEHPLLTQLAEICDRILKLPLLGPVKTFLTGLELLLARAQTWEQSASTETSLLDELTAMANVAMRWRRRELHAWSRLLERCSERHAARARRTWFALHRLLKSVQSSIPFDAVEDDKTITTMDEIDEEEDEGDIQGIREITRALEEYLQGSTLGEFLARLSLVKTFEHHLTADIRARAALNLLPRRGDAALRCVLHNTYRYYHQFKPAVETEIENERATPARKLEDHAKLAKWENRGYHFMKQQAESNERVLHKHVRQFDRALQKLVLPILESASRNSTGLAVLPKEQSKDDEEATAAPTDEDPLEVIFEDIEEEDEEKKKKRFDKAVKAATIKRERDKREEIAKRKLEQLDADLTVKKRAFDTSTKVLLARVSRLKSIESEEGNASSLLHRVDALTKKITSVLATSTMETSRRSQIRAGGVDIDAFASRIARRATALRTDETVKKAIKKKALNDLMKTLPELGITHKRAAVPEKFREPARWFTEPPLEPLSTGQKERFLPEEGDELDSADQSYYVAMSRVQRLQNVTNNNPPNPDLEVIQTTRAVAMCEHLLHRLRAQRKTLSSALASENVLDEFASSLEKLVEEAEEQSSMQEEDTLSLFRSSSGVTLAQWMCNVRAFIEAVSNAAKDAILASIASSSCESVPKLRGSWSEKAAREALLNVELRCEEAREALNPYVKLSFAAVAQASSRLSSTAQNTTSGKEMFASWRAVPMLGLQAKRALSVGLDRLRVASKDIEAAHDAVIESARSKDVVETYGTYAADCENCPGWDPLRKLLGTILSTAITHFERNENKNNTTTEIEETKAAEIDGLNSFNASLEMCIERALIWAQGVHKAAMTDEEEETEKKATNASTDDGKNDNENDGEDDGLASFKVYEKHCGNAVGAKRLETLCDAIREASLAYARVTESITSPYSSSTERNRQNVIANAAKLAPMFRSIALVAKETIVEYSKYHRASTKLAKVLTAVFCGLCEEGFCGAKDDGDGKGTGDGENMKLSDDKDGTGAAEGEGKKDVSEQIDNEEQILGMEDAEKQDEEKKEQTKKGGEEEEEEDRGIEMKSDFEGVTHDVENEPEDGNEDEDLEKEMGDHEDGDDIIDERLWNDEDDKKEKEEGKDEGPDEFEKGDAMKREDARDEEMRGKDEDEEGKDDGKEDGKKPPRKPDDKEKGKPEANKEDTNEGPDEEADDTKDDNNMNDQEVKDATGITPKGEEEDGDDDANDDLDIDLGDDDMQLDGGDEAEEEKGEEDDGSKPTDDDMNDDGDLTGENGENKDDRDDRDDAELNPDDDARENEKEAGNDDMDVDNEEEEEDGQIGQDGKDDAVNDANAQEAHEEEDKDARNQAGPKGAGDGGGGDDCEIDESEQQQQHGQGGEQGAASARGTAGDGSARTQPNKNAGGQDERENDDDQNFTKEQKEVQQEAPMRSTAGFQNQNEDEDDAGDGDGDGEAAGKGAAVPTSAQPMDDAEQNNANQNEENKSKKSGGPEMNPHRSLAAAMKKWRENLSIVSDDNDEEDQNTKDVGDADDIIQNENDAAAEFQFIHGGEENEEKGPAALAPATEEQAVTQKLKGANTGEEDDERLNDDEKEINAEEFFKKEDEKMKKVDEADLDAKNKHKEDPMEKNEEDVSGEMAEKQQQKKSNKKKSQRDKNFAPNEELQLEENVDANGGEVKDDDDEKDGDDEKMASDDETDEERKKKELKEKRLLEEAIVELKNANIEHDNNEEENVNRTRELTEEEIELARAEAEKDLQMFREDKDNALSEMDEDAAEHLWRTLEDLTGSLSGELSEQLRLILEPTLASRLRGDYRTGKRLNMRKIIPYIASDFRKDKIWLRRSKPSERRYQVVLAVDDSLSMSENKRDRAALEAMVLLARAMSRLEVGDIGVVGFGGCVKTLHPLGEPFVDQNGPKLVSKLTFRQDSTLADRPMVTLLESLHQQLSLARENSSSRGSAEAGSNLQQLVLIIADGQFHEKEALTKVMREFGNQKGVLIAFIVLDNPEKSLLDMQSVSFEKGKPKMTKYLDSFPFPYYVVVQESNQLPSTISDLLRQWIEMVSSNSD</sequence>
<gene>
    <name evidence="12" type="ORF">Bathy05g03670</name>
</gene>
<dbReference type="InterPro" id="IPR012099">
    <property type="entry name" value="Midasin"/>
</dbReference>
<evidence type="ECO:0000256" key="10">
    <source>
        <dbReference type="SAM" id="MobiDB-lite"/>
    </source>
</evidence>
<dbReference type="InterPro" id="IPR003593">
    <property type="entry name" value="AAA+_ATPase"/>
</dbReference>
<feature type="compositionally biased region" description="Acidic residues" evidence="10">
    <location>
        <begin position="3218"/>
        <end position="3231"/>
    </location>
</feature>
<evidence type="ECO:0000256" key="2">
    <source>
        <dbReference type="ARBA" id="ARBA00004642"/>
    </source>
</evidence>
<dbReference type="SUPFAM" id="SSF53300">
    <property type="entry name" value="vWA-like"/>
    <property type="match status" value="1"/>
</dbReference>
<keyword evidence="7 9" id="KW-0143">Chaperone</keyword>
<feature type="compositionally biased region" description="Basic and acidic residues" evidence="10">
    <location>
        <begin position="4604"/>
        <end position="4621"/>
    </location>
</feature>
<feature type="compositionally biased region" description="Basic residues" evidence="10">
    <location>
        <begin position="4561"/>
        <end position="4570"/>
    </location>
</feature>
<reference evidence="12 13" key="1">
    <citation type="submission" date="2011-10" db="EMBL/GenBank/DDBJ databases">
        <authorList>
            <person name="Genoscope - CEA"/>
        </authorList>
    </citation>
    <scope>NUCLEOTIDE SEQUENCE [LARGE SCALE GENOMIC DNA]</scope>
    <source>
        <strain evidence="12 13">RCC 1105</strain>
    </source>
</reference>
<dbReference type="Proteomes" id="UP000198341">
    <property type="component" value="Chromosome 5"/>
</dbReference>
<dbReference type="FunFam" id="3.40.50.300:FF:001384">
    <property type="entry name" value="Midasin"/>
    <property type="match status" value="1"/>
</dbReference>
<dbReference type="PIRSF" id="PIRSF010340">
    <property type="entry name" value="Midasin"/>
    <property type="match status" value="1"/>
</dbReference>
<dbReference type="eggNOG" id="KOG1808">
    <property type="taxonomic scope" value="Eukaryota"/>
</dbReference>
<feature type="compositionally biased region" description="Basic and acidic residues" evidence="10">
    <location>
        <begin position="4075"/>
        <end position="4103"/>
    </location>
</feature>
<dbReference type="GO" id="GO:0016887">
    <property type="term" value="F:ATP hydrolysis activity"/>
    <property type="evidence" value="ECO:0007669"/>
    <property type="project" value="InterPro"/>
</dbReference>
<dbReference type="GO" id="GO:0000055">
    <property type="term" value="P:ribosomal large subunit export from nucleus"/>
    <property type="evidence" value="ECO:0007669"/>
    <property type="project" value="TreeGrafter"/>
</dbReference>
<dbReference type="OrthoDB" id="5186at2759"/>
<keyword evidence="8 9" id="KW-0539">Nucleus</keyword>
<dbReference type="GO" id="GO:0005524">
    <property type="term" value="F:ATP binding"/>
    <property type="evidence" value="ECO:0007669"/>
    <property type="project" value="UniProtKB-KW"/>
</dbReference>
<dbReference type="PANTHER" id="PTHR48103">
    <property type="entry name" value="MIDASIN-RELATED"/>
    <property type="match status" value="1"/>
</dbReference>
<comment type="function">
    <text evidence="9">Nuclear chaperone required for maturation and nuclear export of pre-60S ribosome subunits.</text>
</comment>
<dbReference type="InterPro" id="IPR002035">
    <property type="entry name" value="VWF_A"/>
</dbReference>
<organism evidence="12 13">
    <name type="scientific">Bathycoccus prasinos</name>
    <dbReference type="NCBI Taxonomy" id="41875"/>
    <lineage>
        <taxon>Eukaryota</taxon>
        <taxon>Viridiplantae</taxon>
        <taxon>Chlorophyta</taxon>
        <taxon>Mamiellophyceae</taxon>
        <taxon>Mamiellales</taxon>
        <taxon>Bathycoccaceae</taxon>
        <taxon>Bathycoccus</taxon>
    </lineage>
</organism>
<evidence type="ECO:0000259" key="11">
    <source>
        <dbReference type="PROSITE" id="PS50234"/>
    </source>
</evidence>
<feature type="region of interest" description="Disordered" evidence="10">
    <location>
        <begin position="3208"/>
        <end position="3231"/>
    </location>
</feature>
<dbReference type="FunFam" id="3.40.50.300:FF:002451">
    <property type="entry name" value="Midasin"/>
    <property type="match status" value="1"/>
</dbReference>
<dbReference type="GO" id="GO:0005654">
    <property type="term" value="C:nucleoplasm"/>
    <property type="evidence" value="ECO:0007669"/>
    <property type="project" value="UniProtKB-SubCell"/>
</dbReference>
<evidence type="ECO:0000256" key="9">
    <source>
        <dbReference type="PIRNR" id="PIRNR010340"/>
    </source>
</evidence>
<dbReference type="SMART" id="SM00382">
    <property type="entry name" value="AAA"/>
    <property type="match status" value="4"/>
</dbReference>
<dbReference type="FunFam" id="3.40.50.300:FF:000142">
    <property type="entry name" value="Midasin"/>
    <property type="match status" value="1"/>
</dbReference>
<feature type="compositionally biased region" description="Acidic residues" evidence="10">
    <location>
        <begin position="3998"/>
        <end position="4010"/>
    </location>
</feature>
<dbReference type="GeneID" id="19015870"/>
<feature type="domain" description="VWFA" evidence="11">
    <location>
        <begin position="4767"/>
        <end position="4968"/>
    </location>
</feature>
<dbReference type="Pfam" id="PF07728">
    <property type="entry name" value="AAA_5"/>
    <property type="match status" value="4"/>
</dbReference>
<evidence type="ECO:0000256" key="8">
    <source>
        <dbReference type="ARBA" id="ARBA00023242"/>
    </source>
</evidence>
<name>K8EES7_9CHLO</name>
<evidence type="ECO:0000256" key="6">
    <source>
        <dbReference type="ARBA" id="ARBA00022840"/>
    </source>
</evidence>
<feature type="compositionally biased region" description="Acidic residues" evidence="10">
    <location>
        <begin position="4136"/>
        <end position="4174"/>
    </location>
</feature>
<feature type="compositionally biased region" description="Acidic residues" evidence="10">
    <location>
        <begin position="4498"/>
        <end position="4510"/>
    </location>
</feature>
<dbReference type="PANTHER" id="PTHR48103:SF2">
    <property type="entry name" value="MIDASIN"/>
    <property type="match status" value="1"/>
</dbReference>
<dbReference type="CDD" id="cd00009">
    <property type="entry name" value="AAA"/>
    <property type="match status" value="3"/>
</dbReference>
<evidence type="ECO:0000313" key="13">
    <source>
        <dbReference type="Proteomes" id="UP000198341"/>
    </source>
</evidence>
<dbReference type="KEGG" id="bpg:Bathy05g03670"/>
<feature type="compositionally biased region" description="Basic and acidic residues" evidence="10">
    <location>
        <begin position="3773"/>
        <end position="3789"/>
    </location>
</feature>
<evidence type="ECO:0000313" key="12">
    <source>
        <dbReference type="EMBL" id="CCO16526.1"/>
    </source>
</evidence>
<dbReference type="GO" id="GO:0030687">
    <property type="term" value="C:preribosome, large subunit precursor"/>
    <property type="evidence" value="ECO:0007669"/>
    <property type="project" value="TreeGrafter"/>
</dbReference>
<feature type="compositionally biased region" description="Basic and acidic residues" evidence="10">
    <location>
        <begin position="4511"/>
        <end position="4546"/>
    </location>
</feature>